<sequence length="276" mass="29209">MRRHSTLIILTAIFVGCILFAGCTGTQSTVTADNTTTGSPGETLFVYSGAGLKAPMQEIGTVFGEKHGATVECTYAGSGALITQMELSQKGDVFMPGGTPDYAIAVNKGLVSDDPQYVAYHVPVIAVAKGNPKNITCIEDFTRSGVKVVLGGINETAIGKAGDKLFKKYDIKDAVEENVVLRAPTINELVVAMNMGTADTTLITIDKMNLETMDAIQLPLEDNMALIVPIGTTTFTKKADLAGQFVDFVSSDEGKAIFAKHGFPTYPDPAYAGIKP</sequence>
<dbReference type="Gene3D" id="3.40.190.10">
    <property type="entry name" value="Periplasmic binding protein-like II"/>
    <property type="match status" value="2"/>
</dbReference>
<dbReference type="PANTHER" id="PTHR30632">
    <property type="entry name" value="MOLYBDATE-BINDING PERIPLASMIC PROTEIN"/>
    <property type="match status" value="1"/>
</dbReference>
<keyword evidence="4" id="KW-1185">Reference proteome</keyword>
<comment type="caution">
    <text evidence="3">The sequence shown here is derived from an EMBL/GenBank/DDBJ whole genome shotgun (WGS) entry which is preliminary data.</text>
</comment>
<dbReference type="AlphaFoldDB" id="A0A498H4E8"/>
<evidence type="ECO:0000256" key="1">
    <source>
        <dbReference type="ARBA" id="ARBA00022723"/>
    </source>
</evidence>
<dbReference type="PROSITE" id="PS51257">
    <property type="entry name" value="PROKAR_LIPOPROTEIN"/>
    <property type="match status" value="1"/>
</dbReference>
<dbReference type="CDD" id="cd13517">
    <property type="entry name" value="PBP2_ModA3_like"/>
    <property type="match status" value="1"/>
</dbReference>
<organism evidence="3 4">
    <name type="scientific">Methanoculleus taiwanensis</name>
    <dbReference type="NCBI Taxonomy" id="1550565"/>
    <lineage>
        <taxon>Archaea</taxon>
        <taxon>Methanobacteriati</taxon>
        <taxon>Methanobacteriota</taxon>
        <taxon>Stenosarchaea group</taxon>
        <taxon>Methanomicrobia</taxon>
        <taxon>Methanomicrobiales</taxon>
        <taxon>Methanomicrobiaceae</taxon>
        <taxon>Methanoculleus</taxon>
    </lineage>
</organism>
<keyword evidence="1" id="KW-0479">Metal-binding</keyword>
<evidence type="ECO:0000256" key="2">
    <source>
        <dbReference type="ARBA" id="ARBA00022729"/>
    </source>
</evidence>
<dbReference type="Proteomes" id="UP000290932">
    <property type="component" value="Unassembled WGS sequence"/>
</dbReference>
<evidence type="ECO:0000313" key="3">
    <source>
        <dbReference type="EMBL" id="RXE56938.1"/>
    </source>
</evidence>
<dbReference type="RefSeq" id="WP_128692687.1">
    <property type="nucleotide sequence ID" value="NZ_LHQS01000001.1"/>
</dbReference>
<dbReference type="GO" id="GO:0030973">
    <property type="term" value="F:molybdate ion binding"/>
    <property type="evidence" value="ECO:0007669"/>
    <property type="project" value="TreeGrafter"/>
</dbReference>
<dbReference type="NCBIfam" id="TIGR01256">
    <property type="entry name" value="modA"/>
    <property type="match status" value="1"/>
</dbReference>
<evidence type="ECO:0000313" key="4">
    <source>
        <dbReference type="Proteomes" id="UP000290932"/>
    </source>
</evidence>
<dbReference type="SUPFAM" id="SSF53850">
    <property type="entry name" value="Periplasmic binding protein-like II"/>
    <property type="match status" value="1"/>
</dbReference>
<keyword evidence="2" id="KW-0732">Signal</keyword>
<dbReference type="InterPro" id="IPR050682">
    <property type="entry name" value="ModA/WtpA"/>
</dbReference>
<dbReference type="GO" id="GO:0015689">
    <property type="term" value="P:molybdate ion transport"/>
    <property type="evidence" value="ECO:0007669"/>
    <property type="project" value="InterPro"/>
</dbReference>
<protein>
    <submittedName>
        <fullName evidence="3">Molybdenum ABC transporter substrate-binding protein</fullName>
    </submittedName>
</protein>
<name>A0A498H4E8_9EURY</name>
<dbReference type="PANTHER" id="PTHR30632:SF0">
    <property type="entry name" value="SULFATE-BINDING PROTEIN"/>
    <property type="match status" value="1"/>
</dbReference>
<dbReference type="GO" id="GO:0046872">
    <property type="term" value="F:metal ion binding"/>
    <property type="evidence" value="ECO:0007669"/>
    <property type="project" value="UniProtKB-KW"/>
</dbReference>
<reference evidence="3 4" key="1">
    <citation type="journal article" date="2015" name="Int. J. Syst. Evol. Microbiol.">
        <title>Methanoculleus taiwanensis sp. nov., a methanogen isolated from deep marine sediment at the deformation front area near Taiwan.</title>
        <authorList>
            <person name="Weng C.Y."/>
            <person name="Chen S.C."/>
            <person name="Lai M.C."/>
            <person name="Wu S.Y."/>
            <person name="Lin S."/>
            <person name="Yang T.F."/>
            <person name="Chen P.C."/>
        </authorList>
    </citation>
    <scope>NUCLEOTIDE SEQUENCE [LARGE SCALE GENOMIC DNA]</scope>
    <source>
        <strain evidence="3 4">CYW4</strain>
    </source>
</reference>
<proteinExistence type="predicted"/>
<accession>A0A498H4E8</accession>
<dbReference type="EMBL" id="LHQS01000001">
    <property type="protein sequence ID" value="RXE56938.1"/>
    <property type="molecule type" value="Genomic_DNA"/>
</dbReference>
<dbReference type="PIRSF" id="PIRSF004846">
    <property type="entry name" value="ModA"/>
    <property type="match status" value="1"/>
</dbReference>
<dbReference type="Pfam" id="PF13531">
    <property type="entry name" value="SBP_bac_11"/>
    <property type="match status" value="1"/>
</dbReference>
<gene>
    <name evidence="3" type="ORF">ABH15_01975</name>
</gene>
<dbReference type="OrthoDB" id="15033at2157"/>
<dbReference type="InterPro" id="IPR005950">
    <property type="entry name" value="ModA"/>
</dbReference>